<dbReference type="Pfam" id="PF07687">
    <property type="entry name" value="M20_dimer"/>
    <property type="match status" value="1"/>
</dbReference>
<evidence type="ECO:0000256" key="3">
    <source>
        <dbReference type="ARBA" id="ARBA00022801"/>
    </source>
</evidence>
<keyword evidence="2" id="KW-0479">Metal-binding</keyword>
<dbReference type="InterPro" id="IPR011650">
    <property type="entry name" value="Peptidase_M20_dimer"/>
</dbReference>
<keyword evidence="4" id="KW-0862">Zinc</keyword>
<dbReference type="Gene3D" id="3.30.70.360">
    <property type="match status" value="1"/>
</dbReference>
<reference evidence="6" key="1">
    <citation type="submission" date="2019-03" db="EMBL/GenBank/DDBJ databases">
        <authorList>
            <person name="Danneels B."/>
        </authorList>
    </citation>
    <scope>NUCLEOTIDE SEQUENCE</scope>
</reference>
<gene>
    <name evidence="6" type="ORF">BER1_0949</name>
</gene>
<accession>A0A484QQF4</accession>
<keyword evidence="3 6" id="KW-0378">Hydrolase</keyword>
<dbReference type="EMBL" id="CAADIE010000005">
    <property type="protein sequence ID" value="VFR39189.1"/>
    <property type="molecule type" value="Genomic_DNA"/>
</dbReference>
<dbReference type="SUPFAM" id="SSF55031">
    <property type="entry name" value="Bacterial exopeptidase dimerisation domain"/>
    <property type="match status" value="1"/>
</dbReference>
<dbReference type="Gene3D" id="3.40.630.10">
    <property type="entry name" value="Zn peptidases"/>
    <property type="match status" value="1"/>
</dbReference>
<dbReference type="AlphaFoldDB" id="A0A484QQF4"/>
<organism evidence="6">
    <name type="scientific">plant metagenome</name>
    <dbReference type="NCBI Taxonomy" id="1297885"/>
    <lineage>
        <taxon>unclassified sequences</taxon>
        <taxon>metagenomes</taxon>
        <taxon>organismal metagenomes</taxon>
    </lineage>
</organism>
<dbReference type="GO" id="GO:0046872">
    <property type="term" value="F:metal ion binding"/>
    <property type="evidence" value="ECO:0007669"/>
    <property type="project" value="UniProtKB-KW"/>
</dbReference>
<dbReference type="SUPFAM" id="SSF53187">
    <property type="entry name" value="Zn-dependent exopeptidases"/>
    <property type="match status" value="1"/>
</dbReference>
<dbReference type="Pfam" id="PF01546">
    <property type="entry name" value="Peptidase_M20"/>
    <property type="match status" value="1"/>
</dbReference>
<sequence>MSGAPASFFLLMSIDTAALIQAFLASQNEAQAGFLAELVRVPSDNPGGDCAPHAQRAQALLAALGLTVEAYPVPDAQVRAVGMISATNLIVRIPFGPGGPTVALNAHGDVVPPGQGWRHDPYGAQVEDDPEHGPVMYGRGVAVSKSDFATYTWAALALLHAQEEGAGLRGAVELHFTYDEETGGEIGPALLLAQGLSKPDYALSAGFSYGITSAHNGCLHLAVTVHGKQAHAAMPHTGVDALEAATHILRALYDFRATLAQRRSATPGIDTPGLTVGLIHGGINTNVVPDQVTFRLDRRLIPEEAGLDAEAELRGIIDAAAAQRPGISVSVQTVLQARPLAELPGARPLIEALRTHAAQVFARDIPVHGVPLYTDARHYAQAGIPTVLYGAGPATLMEARGHNSDENLRLDDLRKATQVVALALADLLAP</sequence>
<evidence type="ECO:0000259" key="5">
    <source>
        <dbReference type="Pfam" id="PF07687"/>
    </source>
</evidence>
<dbReference type="InterPro" id="IPR036264">
    <property type="entry name" value="Bact_exopeptidase_dim_dom"/>
</dbReference>
<comment type="cofactor">
    <cofactor evidence="1">
        <name>Zn(2+)</name>
        <dbReference type="ChEBI" id="CHEBI:29105"/>
    </cofactor>
</comment>
<dbReference type="EC" id="3.5.1.18" evidence="6"/>
<feature type="domain" description="Peptidase M20 dimerisation" evidence="5">
    <location>
        <begin position="214"/>
        <end position="323"/>
    </location>
</feature>
<dbReference type="InterPro" id="IPR002933">
    <property type="entry name" value="Peptidase_M20"/>
</dbReference>
<dbReference type="PANTHER" id="PTHR43808">
    <property type="entry name" value="ACETYLORNITHINE DEACETYLASE"/>
    <property type="match status" value="1"/>
</dbReference>
<dbReference type="InterPro" id="IPR001261">
    <property type="entry name" value="ArgE/DapE_CS"/>
</dbReference>
<evidence type="ECO:0000313" key="6">
    <source>
        <dbReference type="EMBL" id="VFR39189.1"/>
    </source>
</evidence>
<dbReference type="GO" id="GO:0009014">
    <property type="term" value="F:succinyl-diaminopimelate desuccinylase activity"/>
    <property type="evidence" value="ECO:0007669"/>
    <property type="project" value="UniProtKB-EC"/>
</dbReference>
<dbReference type="InterPro" id="IPR050072">
    <property type="entry name" value="Peptidase_M20A"/>
</dbReference>
<evidence type="ECO:0000256" key="2">
    <source>
        <dbReference type="ARBA" id="ARBA00022723"/>
    </source>
</evidence>
<dbReference type="PROSITE" id="PS00758">
    <property type="entry name" value="ARGE_DAPE_CPG2_1"/>
    <property type="match status" value="1"/>
</dbReference>
<evidence type="ECO:0000256" key="4">
    <source>
        <dbReference type="ARBA" id="ARBA00022833"/>
    </source>
</evidence>
<proteinExistence type="predicted"/>
<name>A0A484QQF4_9ZZZZ</name>
<protein>
    <submittedName>
        <fullName evidence="6">N-succinyl-L,L-diaminopimelate desuccinylase</fullName>
        <ecNumber evidence="6">3.5.1.18</ecNumber>
    </submittedName>
</protein>
<evidence type="ECO:0000256" key="1">
    <source>
        <dbReference type="ARBA" id="ARBA00001947"/>
    </source>
</evidence>